<dbReference type="CDD" id="cd06260">
    <property type="entry name" value="DUF820-like"/>
    <property type="match status" value="1"/>
</dbReference>
<dbReference type="PANTHER" id="PTHR34107:SF5">
    <property type="entry name" value="SLL1355 PROTEIN"/>
    <property type="match status" value="1"/>
</dbReference>
<proteinExistence type="predicted"/>
<gene>
    <name evidence="2" type="ORF">DCF19_19075</name>
</gene>
<name>A0A2W4VY71_9CYAN</name>
<accession>A0A2W4VY71</accession>
<dbReference type="InterPro" id="IPR012296">
    <property type="entry name" value="Nuclease_put_TT1808"/>
</dbReference>
<reference evidence="2 3" key="2">
    <citation type="submission" date="2018-06" db="EMBL/GenBank/DDBJ databases">
        <title>Metagenomic assembly of (sub)arctic Cyanobacteria and their associated microbiome from non-axenic cultures.</title>
        <authorList>
            <person name="Baurain D."/>
        </authorList>
    </citation>
    <scope>NUCLEOTIDE SEQUENCE [LARGE SCALE GENOMIC DNA]</scope>
    <source>
        <strain evidence="2">ULC066bin1</strain>
    </source>
</reference>
<protein>
    <recommendedName>
        <fullName evidence="1">Putative restriction endonuclease domain-containing protein</fullName>
    </recommendedName>
</protein>
<organism evidence="2 3">
    <name type="scientific">Pseudanabaena frigida</name>
    <dbReference type="NCBI Taxonomy" id="945775"/>
    <lineage>
        <taxon>Bacteria</taxon>
        <taxon>Bacillati</taxon>
        <taxon>Cyanobacteriota</taxon>
        <taxon>Cyanophyceae</taxon>
        <taxon>Pseudanabaenales</taxon>
        <taxon>Pseudanabaenaceae</taxon>
        <taxon>Pseudanabaena</taxon>
    </lineage>
</organism>
<dbReference type="PANTHER" id="PTHR34107">
    <property type="entry name" value="SLL0198 PROTEIN-RELATED"/>
    <property type="match status" value="1"/>
</dbReference>
<dbReference type="SUPFAM" id="SSF52980">
    <property type="entry name" value="Restriction endonuclease-like"/>
    <property type="match status" value="1"/>
</dbReference>
<dbReference type="Gene3D" id="3.90.1570.10">
    <property type="entry name" value="tt1808, chain A"/>
    <property type="match status" value="1"/>
</dbReference>
<comment type="caution">
    <text evidence="2">The sequence shown here is derived from an EMBL/GenBank/DDBJ whole genome shotgun (WGS) entry which is preliminary data.</text>
</comment>
<sequence length="187" mass="21237">MVATIAKPLTLEEFLQMPETKPASEYIDNQIIQKPMPKGRHSCLQYEICNAINQSTKPQKIAYAFPELRCTFADRSIVPDIAVFQWQNIPFLEDGEVPDQFNLAPDWIIEILSPEQNANKVIGKILLSLQHGSQLGWFLDPSDHSILIFLPNQQPILMANSDRLITLEMVTLELTVENVFSWLKMGG</sequence>
<feature type="domain" description="Putative restriction endonuclease" evidence="1">
    <location>
        <begin position="11"/>
        <end position="175"/>
    </location>
</feature>
<dbReference type="InterPro" id="IPR008538">
    <property type="entry name" value="Uma2"/>
</dbReference>
<dbReference type="InterPro" id="IPR011335">
    <property type="entry name" value="Restrct_endonuc-II-like"/>
</dbReference>
<dbReference type="EMBL" id="QBML01000032">
    <property type="protein sequence ID" value="PZO37286.1"/>
    <property type="molecule type" value="Genomic_DNA"/>
</dbReference>
<evidence type="ECO:0000259" key="1">
    <source>
        <dbReference type="Pfam" id="PF05685"/>
    </source>
</evidence>
<dbReference type="Pfam" id="PF05685">
    <property type="entry name" value="Uma2"/>
    <property type="match status" value="1"/>
</dbReference>
<reference evidence="2 3" key="1">
    <citation type="submission" date="2018-04" db="EMBL/GenBank/DDBJ databases">
        <authorList>
            <person name="Go L.Y."/>
            <person name="Mitchell J.A."/>
        </authorList>
    </citation>
    <scope>NUCLEOTIDE SEQUENCE [LARGE SCALE GENOMIC DNA]</scope>
    <source>
        <strain evidence="2">ULC066bin1</strain>
    </source>
</reference>
<evidence type="ECO:0000313" key="2">
    <source>
        <dbReference type="EMBL" id="PZO37286.1"/>
    </source>
</evidence>
<evidence type="ECO:0000313" key="3">
    <source>
        <dbReference type="Proteomes" id="UP000249467"/>
    </source>
</evidence>
<dbReference type="AlphaFoldDB" id="A0A2W4VY71"/>
<dbReference type="Proteomes" id="UP000249467">
    <property type="component" value="Unassembled WGS sequence"/>
</dbReference>